<gene>
    <name evidence="1" type="ORF">HNQ39_003118</name>
</gene>
<accession>A0A7W9SSA4</accession>
<proteinExistence type="predicted"/>
<dbReference type="EMBL" id="JACHGW010000003">
    <property type="protein sequence ID" value="MBB6051308.1"/>
    <property type="molecule type" value="Genomic_DNA"/>
</dbReference>
<comment type="caution">
    <text evidence="1">The sequence shown here is derived from an EMBL/GenBank/DDBJ whole genome shotgun (WGS) entry which is preliminary data.</text>
</comment>
<evidence type="ECO:0000313" key="1">
    <source>
        <dbReference type="EMBL" id="MBB6051308.1"/>
    </source>
</evidence>
<name>A0A7W9SSA4_ARMRO</name>
<dbReference type="RefSeq" id="WP_184198010.1">
    <property type="nucleotide sequence ID" value="NZ_JACHGW010000003.1"/>
</dbReference>
<organism evidence="1 2">
    <name type="scientific">Armatimonas rosea</name>
    <dbReference type="NCBI Taxonomy" id="685828"/>
    <lineage>
        <taxon>Bacteria</taxon>
        <taxon>Bacillati</taxon>
        <taxon>Armatimonadota</taxon>
        <taxon>Armatimonadia</taxon>
        <taxon>Armatimonadales</taxon>
        <taxon>Armatimonadaceae</taxon>
        <taxon>Armatimonas</taxon>
    </lineage>
</organism>
<evidence type="ECO:0000313" key="2">
    <source>
        <dbReference type="Proteomes" id="UP000520814"/>
    </source>
</evidence>
<dbReference type="AlphaFoldDB" id="A0A7W9SSA4"/>
<protein>
    <submittedName>
        <fullName evidence="1">Uncharacterized protein</fullName>
    </submittedName>
</protein>
<reference evidence="1 2" key="1">
    <citation type="submission" date="2020-08" db="EMBL/GenBank/DDBJ databases">
        <title>Genomic Encyclopedia of Type Strains, Phase IV (KMG-IV): sequencing the most valuable type-strain genomes for metagenomic binning, comparative biology and taxonomic classification.</title>
        <authorList>
            <person name="Goeker M."/>
        </authorList>
    </citation>
    <scope>NUCLEOTIDE SEQUENCE [LARGE SCALE GENOMIC DNA]</scope>
    <source>
        <strain evidence="1 2">DSM 23562</strain>
    </source>
</reference>
<sequence length="180" mass="20726">MAWQPPLFDPTDVERLCFRESFGHHGPLTEYVATLEWQGDFVGVAIGSQHLGGPEVELTWPVRISEVFSTTCLQALASVAMHPLDYRPPHPGPMCFGAWVELELVTSTEILFFRHQSRQGWYVQHDETYCFCRAQKLVSAVMYTIEAALNTEQHTDELDAAWEEYQQRRKAPKRKTQRSK</sequence>
<keyword evidence="2" id="KW-1185">Reference proteome</keyword>
<dbReference type="Proteomes" id="UP000520814">
    <property type="component" value="Unassembled WGS sequence"/>
</dbReference>